<dbReference type="EnsemblPlants" id="TuG1812G0700002761.01.T01">
    <property type="protein sequence ID" value="TuG1812G0700002761.01.T01.cds461034"/>
    <property type="gene ID" value="TuG1812G0700002761.01"/>
</dbReference>
<accession>A0A8R7QYK2</accession>
<reference evidence="2" key="3">
    <citation type="submission" date="2022-06" db="UniProtKB">
        <authorList>
            <consortium name="EnsemblPlants"/>
        </authorList>
    </citation>
    <scope>IDENTIFICATION</scope>
</reference>
<organism evidence="2 3">
    <name type="scientific">Triticum urartu</name>
    <name type="common">Red wild einkorn</name>
    <name type="synonym">Crithodium urartu</name>
    <dbReference type="NCBI Taxonomy" id="4572"/>
    <lineage>
        <taxon>Eukaryota</taxon>
        <taxon>Viridiplantae</taxon>
        <taxon>Streptophyta</taxon>
        <taxon>Embryophyta</taxon>
        <taxon>Tracheophyta</taxon>
        <taxon>Spermatophyta</taxon>
        <taxon>Magnoliopsida</taxon>
        <taxon>Liliopsida</taxon>
        <taxon>Poales</taxon>
        <taxon>Poaceae</taxon>
        <taxon>BOP clade</taxon>
        <taxon>Pooideae</taxon>
        <taxon>Triticodae</taxon>
        <taxon>Triticeae</taxon>
        <taxon>Triticinae</taxon>
        <taxon>Triticum</taxon>
    </lineage>
</organism>
<reference evidence="3" key="1">
    <citation type="journal article" date="2013" name="Nature">
        <title>Draft genome of the wheat A-genome progenitor Triticum urartu.</title>
        <authorList>
            <person name="Ling H.Q."/>
            <person name="Zhao S."/>
            <person name="Liu D."/>
            <person name="Wang J."/>
            <person name="Sun H."/>
            <person name="Zhang C."/>
            <person name="Fan H."/>
            <person name="Li D."/>
            <person name="Dong L."/>
            <person name="Tao Y."/>
            <person name="Gao C."/>
            <person name="Wu H."/>
            <person name="Li Y."/>
            <person name="Cui Y."/>
            <person name="Guo X."/>
            <person name="Zheng S."/>
            <person name="Wang B."/>
            <person name="Yu K."/>
            <person name="Liang Q."/>
            <person name="Yang W."/>
            <person name="Lou X."/>
            <person name="Chen J."/>
            <person name="Feng M."/>
            <person name="Jian J."/>
            <person name="Zhang X."/>
            <person name="Luo G."/>
            <person name="Jiang Y."/>
            <person name="Liu J."/>
            <person name="Wang Z."/>
            <person name="Sha Y."/>
            <person name="Zhang B."/>
            <person name="Wu H."/>
            <person name="Tang D."/>
            <person name="Shen Q."/>
            <person name="Xue P."/>
            <person name="Zou S."/>
            <person name="Wang X."/>
            <person name="Liu X."/>
            <person name="Wang F."/>
            <person name="Yang Y."/>
            <person name="An X."/>
            <person name="Dong Z."/>
            <person name="Zhang K."/>
            <person name="Zhang X."/>
            <person name="Luo M.C."/>
            <person name="Dvorak J."/>
            <person name="Tong Y."/>
            <person name="Wang J."/>
            <person name="Yang H."/>
            <person name="Li Z."/>
            <person name="Wang D."/>
            <person name="Zhang A."/>
            <person name="Wang J."/>
        </authorList>
    </citation>
    <scope>NUCLEOTIDE SEQUENCE</scope>
    <source>
        <strain evidence="3">cv. G1812</strain>
    </source>
</reference>
<evidence type="ECO:0000313" key="3">
    <source>
        <dbReference type="Proteomes" id="UP000015106"/>
    </source>
</evidence>
<feature type="compositionally biased region" description="Pro residues" evidence="1">
    <location>
        <begin position="443"/>
        <end position="455"/>
    </location>
</feature>
<dbReference type="Gramene" id="TuG1812G0700002761.01.T01">
    <property type="protein sequence ID" value="TuG1812G0700002761.01.T01.cds461034"/>
    <property type="gene ID" value="TuG1812G0700002761.01"/>
</dbReference>
<protein>
    <submittedName>
        <fullName evidence="2">Uncharacterized protein</fullName>
    </submittedName>
</protein>
<keyword evidence="3" id="KW-1185">Reference proteome</keyword>
<feature type="compositionally biased region" description="Basic and acidic residues" evidence="1">
    <location>
        <begin position="494"/>
        <end position="527"/>
    </location>
</feature>
<feature type="compositionally biased region" description="Basic and acidic residues" evidence="1">
    <location>
        <begin position="417"/>
        <end position="437"/>
    </location>
</feature>
<feature type="region of interest" description="Disordered" evidence="1">
    <location>
        <begin position="20"/>
        <end position="55"/>
    </location>
</feature>
<name>A0A8R7QYK2_TRIUA</name>
<feature type="compositionally biased region" description="Low complexity" evidence="1">
    <location>
        <begin position="26"/>
        <end position="40"/>
    </location>
</feature>
<sequence length="612" mass="65526">MKKESLLLCLATSTIPFPPSSSMVASSRGKSSSNGLNNGGCTHKVVQDNRRPPRRTECTLGGLDIRAGKHAARALSSRCRGHGAHGFLLGSLGTDSAALGELRGVDLVVLEEPFHELPQAGVEGGGGVVPEVARGVADVGVRERHVAVARHGDDAFVRFLAEELLEDGHHAGDGHRRGVAEVVDAEGRRPALLAGLGARALTGRVERTEAPLHDVVDVGEVAAHVCAVGGAEERDGLAGDDAAGEGEVGHVGASPRTVHREEAEAGDGETVDVVVRVRDGLPGLLGGRVQRRRSVRAVVLGEWRVSVEPVHRRRRRPHDRRLRVGVPGGGLEDADEARDVGGHVRLRRPHRVPHAGLRGEVQHVREGHDGEEPLEQGRVVDVGAEHHHPARREQPLPRALQGRLVVGVEVVEAEHAVAARPERQRAVRAHEPRSARDQHRHPPVPPRRGAPPHLPLPRGARVRRRRPEQVPVPRRLPRRGRRGGGGGEPEGAGEEGRVVHGEEADERERGEDGGAEEEVRGRRDDLGGPRAPHQQRGAAAGVPLELDALGGRVHTGRGRRRRRRVRHLVRTLLAHGLTYCTAQLRVRAGRVEWGGVELVSGGGGGGGSESEL</sequence>
<dbReference type="Proteomes" id="UP000015106">
    <property type="component" value="Chromosome 7"/>
</dbReference>
<reference evidence="2" key="2">
    <citation type="submission" date="2018-03" db="EMBL/GenBank/DDBJ databases">
        <title>The Triticum urartu genome reveals the dynamic nature of wheat genome evolution.</title>
        <authorList>
            <person name="Ling H."/>
            <person name="Ma B."/>
            <person name="Shi X."/>
            <person name="Liu H."/>
            <person name="Dong L."/>
            <person name="Sun H."/>
            <person name="Cao Y."/>
            <person name="Gao Q."/>
            <person name="Zheng S."/>
            <person name="Li Y."/>
            <person name="Yu Y."/>
            <person name="Du H."/>
            <person name="Qi M."/>
            <person name="Li Y."/>
            <person name="Yu H."/>
            <person name="Cui Y."/>
            <person name="Wang N."/>
            <person name="Chen C."/>
            <person name="Wu H."/>
            <person name="Zhao Y."/>
            <person name="Zhang J."/>
            <person name="Li Y."/>
            <person name="Zhou W."/>
            <person name="Zhang B."/>
            <person name="Hu W."/>
            <person name="Eijk M."/>
            <person name="Tang J."/>
            <person name="Witsenboer H."/>
            <person name="Zhao S."/>
            <person name="Li Z."/>
            <person name="Zhang A."/>
            <person name="Wang D."/>
            <person name="Liang C."/>
        </authorList>
    </citation>
    <scope>NUCLEOTIDE SEQUENCE [LARGE SCALE GENOMIC DNA]</scope>
    <source>
        <strain evidence="2">cv. G1812</strain>
    </source>
</reference>
<evidence type="ECO:0000313" key="2">
    <source>
        <dbReference type="EnsemblPlants" id="TuG1812G0700002761.01.T01.cds461034"/>
    </source>
</evidence>
<gene>
    <name evidence="2" type="primary">LOC125522349</name>
</gene>
<dbReference type="AlphaFoldDB" id="A0A8R7QYK2"/>
<evidence type="ECO:0000256" key="1">
    <source>
        <dbReference type="SAM" id="MobiDB-lite"/>
    </source>
</evidence>
<proteinExistence type="predicted"/>
<feature type="region of interest" description="Disordered" evidence="1">
    <location>
        <begin position="417"/>
        <end position="538"/>
    </location>
</feature>
<feature type="compositionally biased region" description="Basic and acidic residues" evidence="1">
    <location>
        <begin position="45"/>
        <end position="55"/>
    </location>
</feature>